<proteinExistence type="predicted"/>
<evidence type="ECO:0000313" key="2">
    <source>
        <dbReference type="EMBL" id="CAE2320978.1"/>
    </source>
</evidence>
<dbReference type="AlphaFoldDB" id="A0A6U6BU06"/>
<evidence type="ECO:0000313" key="1">
    <source>
        <dbReference type="EMBL" id="CAE2320976.1"/>
    </source>
</evidence>
<reference evidence="1" key="1">
    <citation type="submission" date="2021-01" db="EMBL/GenBank/DDBJ databases">
        <authorList>
            <person name="Corre E."/>
            <person name="Pelletier E."/>
            <person name="Niang G."/>
            <person name="Scheremetjew M."/>
            <person name="Finn R."/>
            <person name="Kale V."/>
            <person name="Holt S."/>
            <person name="Cochrane G."/>
            <person name="Meng A."/>
            <person name="Brown T."/>
            <person name="Cohen L."/>
        </authorList>
    </citation>
    <scope>NUCLEOTIDE SEQUENCE</scope>
    <source>
        <strain evidence="1">CCMP 2712</strain>
    </source>
</reference>
<organism evidence="1">
    <name type="scientific">Guillardia theta</name>
    <name type="common">Cryptophyte</name>
    <name type="synonym">Cryptomonas phi</name>
    <dbReference type="NCBI Taxonomy" id="55529"/>
    <lineage>
        <taxon>Eukaryota</taxon>
        <taxon>Cryptophyceae</taxon>
        <taxon>Pyrenomonadales</taxon>
        <taxon>Geminigeraceae</taxon>
        <taxon>Guillardia</taxon>
    </lineage>
</organism>
<dbReference type="EMBL" id="HBKN01034971">
    <property type="protein sequence ID" value="CAE2320978.1"/>
    <property type="molecule type" value="Transcribed_RNA"/>
</dbReference>
<gene>
    <name evidence="1" type="ORF">GTHE00462_LOCUS27242</name>
    <name evidence="2" type="ORF">GTHE00462_LOCUS27244</name>
</gene>
<accession>A0A6U6BU06</accession>
<dbReference type="EMBL" id="HBKN01034969">
    <property type="protein sequence ID" value="CAE2320976.1"/>
    <property type="molecule type" value="Transcribed_RNA"/>
</dbReference>
<sequence>MELLRSTFADLSCAVSMMPRVVRDRKEAELIMHVQQGIQTLAMIEEKLEAIFAQRNVMSRTLEVVEAYDKDQALTSVSPLLNKTILVLERQCLLLLEKHSAVRKGIKLSSQEMEKVLDLHLCHFERQGSMRS</sequence>
<name>A0A6U6BU06_GUITH</name>
<protein>
    <submittedName>
        <fullName evidence="1">Uncharacterized protein</fullName>
    </submittedName>
</protein>